<evidence type="ECO:0000256" key="2">
    <source>
        <dbReference type="SAM" id="SignalP"/>
    </source>
</evidence>
<organism evidence="3">
    <name type="scientific">Lepeophtheirus salmonis</name>
    <name type="common">Salmon louse</name>
    <name type="synonym">Caligus salmonis</name>
    <dbReference type="NCBI Taxonomy" id="72036"/>
    <lineage>
        <taxon>Eukaryota</taxon>
        <taxon>Metazoa</taxon>
        <taxon>Ecdysozoa</taxon>
        <taxon>Arthropoda</taxon>
        <taxon>Crustacea</taxon>
        <taxon>Multicrustacea</taxon>
        <taxon>Hexanauplia</taxon>
        <taxon>Copepoda</taxon>
        <taxon>Siphonostomatoida</taxon>
        <taxon>Caligidae</taxon>
        <taxon>Lepeophtheirus</taxon>
    </lineage>
</organism>
<dbReference type="Pfam" id="PF06776">
    <property type="entry name" value="IalB"/>
    <property type="match status" value="1"/>
</dbReference>
<accession>D3PHF1</accession>
<gene>
    <name evidence="3" type="primary">Y366</name>
</gene>
<dbReference type="AlphaFoldDB" id="D3PHF1"/>
<dbReference type="InterPro" id="IPR010642">
    <property type="entry name" value="Invasion_prot_B"/>
</dbReference>
<name>D3PHF1_LEPSM</name>
<keyword evidence="1" id="KW-0175">Coiled coil</keyword>
<evidence type="ECO:0000256" key="1">
    <source>
        <dbReference type="SAM" id="Coils"/>
    </source>
</evidence>
<proteinExistence type="evidence at transcript level"/>
<sequence>MKHTSYLIASGLFGSLLLTSGAAFSQDAAASNGWYKACNDQGETKICNVQYQAVASTGQVITSINLAELTGGVKRRVFQVTVPTDRLIPPGVAMKVDDKKPTPIPFSFCTPRICAAEVKLDDKLVEVLKSGKTLEVTSVNFQGKANPIKIELEGFAEAFDGAPIKQEDLVARQKNLEEELKKKAQSAQTELQKALDAAKEQGAAQ</sequence>
<dbReference type="InterPro" id="IPR038696">
    <property type="entry name" value="IalB_sf"/>
</dbReference>
<reference evidence="3" key="1">
    <citation type="submission" date="2010-03" db="EMBL/GenBank/DDBJ databases">
        <title>Atlantic Lepeophtheirus salmonis ESTs and full-length cDNAs.</title>
        <authorList>
            <person name="Yasuike M."/>
            <person name="von Schalburg K."/>
            <person name="Cooper G."/>
            <person name="Leong J."/>
            <person name="Nilsen F."/>
            <person name="Jones S.R.M."/>
            <person name="Koop B.F."/>
        </authorList>
    </citation>
    <scope>NUCLEOTIDE SEQUENCE</scope>
    <source>
        <strain evidence="3">Atlantic form</strain>
        <tissue evidence="3">Mixed tissue</tissue>
    </source>
</reference>
<dbReference type="EMBL" id="BT121057">
    <property type="protein sequence ID" value="ADD37987.1"/>
    <property type="molecule type" value="mRNA"/>
</dbReference>
<evidence type="ECO:0000313" key="3">
    <source>
        <dbReference type="EMBL" id="ADD37987.1"/>
    </source>
</evidence>
<feature type="chain" id="PRO_5003048177" evidence="2">
    <location>
        <begin position="24"/>
        <end position="205"/>
    </location>
</feature>
<protein>
    <submittedName>
        <fullName evidence="3">Invasion protein B homolog BruAb1_0366</fullName>
    </submittedName>
</protein>
<feature type="signal peptide" evidence="2">
    <location>
        <begin position="1"/>
        <end position="23"/>
    </location>
</feature>
<feature type="coiled-coil region" evidence="1">
    <location>
        <begin position="166"/>
        <end position="201"/>
    </location>
</feature>
<keyword evidence="2" id="KW-0732">Signal</keyword>
<dbReference type="Gene3D" id="2.60.40.1880">
    <property type="entry name" value="Invasion associated locus B (IalB) protein"/>
    <property type="match status" value="1"/>
</dbReference>